<dbReference type="RefSeq" id="WP_324689536.1">
    <property type="nucleotide sequence ID" value="NZ_BAABCR010000015.1"/>
</dbReference>
<feature type="compositionally biased region" description="Basic and acidic residues" evidence="2">
    <location>
        <begin position="656"/>
        <end position="689"/>
    </location>
</feature>
<keyword evidence="3" id="KW-0472">Membrane</keyword>
<feature type="transmembrane region" description="Helical" evidence="3">
    <location>
        <begin position="56"/>
        <end position="79"/>
    </location>
</feature>
<keyword evidence="1" id="KW-0175">Coiled coil</keyword>
<dbReference type="EMBL" id="BAABCR010000015">
    <property type="protein sequence ID" value="GAA4034196.1"/>
    <property type="molecule type" value="Genomic_DNA"/>
</dbReference>
<feature type="transmembrane region" description="Helical" evidence="3">
    <location>
        <begin position="152"/>
        <end position="170"/>
    </location>
</feature>
<feature type="compositionally biased region" description="Basic and acidic residues" evidence="2">
    <location>
        <begin position="929"/>
        <end position="952"/>
    </location>
</feature>
<evidence type="ECO:0000256" key="2">
    <source>
        <dbReference type="SAM" id="MobiDB-lite"/>
    </source>
</evidence>
<feature type="transmembrane region" description="Helical" evidence="3">
    <location>
        <begin position="26"/>
        <end position="50"/>
    </location>
</feature>
<proteinExistence type="predicted"/>
<feature type="coiled-coil region" evidence="1">
    <location>
        <begin position="560"/>
        <end position="616"/>
    </location>
</feature>
<feature type="compositionally biased region" description="Basic and acidic residues" evidence="2">
    <location>
        <begin position="713"/>
        <end position="738"/>
    </location>
</feature>
<dbReference type="Proteomes" id="UP001500968">
    <property type="component" value="Unassembled WGS sequence"/>
</dbReference>
<feature type="region of interest" description="Disordered" evidence="2">
    <location>
        <begin position="929"/>
        <end position="988"/>
    </location>
</feature>
<keyword evidence="3" id="KW-1133">Transmembrane helix</keyword>
<evidence type="ECO:0000313" key="4">
    <source>
        <dbReference type="EMBL" id="GAA4034196.1"/>
    </source>
</evidence>
<feature type="region of interest" description="Disordered" evidence="2">
    <location>
        <begin position="1064"/>
        <end position="1085"/>
    </location>
</feature>
<gene>
    <name evidence="4" type="ORF">GCM10022386_18680</name>
</gene>
<keyword evidence="5" id="KW-1185">Reference proteome</keyword>
<feature type="compositionally biased region" description="Basic and acidic residues" evidence="2">
    <location>
        <begin position="1067"/>
        <end position="1080"/>
    </location>
</feature>
<name>A0ABP7U115_9FLAO</name>
<organism evidence="4 5">
    <name type="scientific">Flavobacterium cheonhonense</name>
    <dbReference type="NCBI Taxonomy" id="706185"/>
    <lineage>
        <taxon>Bacteria</taxon>
        <taxon>Pseudomonadati</taxon>
        <taxon>Bacteroidota</taxon>
        <taxon>Flavobacteriia</taxon>
        <taxon>Flavobacteriales</taxon>
        <taxon>Flavobacteriaceae</taxon>
        <taxon>Flavobacterium</taxon>
    </lineage>
</organism>
<comment type="caution">
    <text evidence="4">The sequence shown here is derived from an EMBL/GenBank/DDBJ whole genome shotgun (WGS) entry which is preliminary data.</text>
</comment>
<feature type="region of interest" description="Disordered" evidence="2">
    <location>
        <begin position="896"/>
        <end position="915"/>
    </location>
</feature>
<evidence type="ECO:0000313" key="5">
    <source>
        <dbReference type="Proteomes" id="UP001500968"/>
    </source>
</evidence>
<sequence length="1124" mass="129248">MEKSTLIYQKLEDFIRKFYTNELLRGTIFFVGIGLLYFIFTLFVEYFLWLKPAARTVLFVLFVAVELFLLLRFILFPLFKLFKLQKGIDYNQASNIIGNHFNEVGDKLTNFLQLSQDRNQSELLLASIEQKAATLQPIPFGNAINLGKNKKYLPLAVIPILFFLFFLISGKGEILSQSFNRVVNFKQQFTPPAPFEIVLVNNNLQTEQNKDFLVKVKTVGKVVPENAMIFIGDESYFMETTKAGEFEFVIPKPSEDIEFHIEANEVSSHDYELKVVTVPSIANFEMILNFPVYLNKKAEVIKGTGNAVIPEGTKVTWRMNTLATQKVDWVNATNRFTFAKQDNVFTLSKSILQNVEYQILTSNNKVQHYEKLNYQISVIKDQFPTITVNNAPDSLKVNKNYVLGQVSDDYGLSKLQIVYYLKDKPNTAKKALINVKKDVYDQFVFAFPSNLPVEEGVSYEYYFEIFDNDAIHNFKSSKSAVFSNRIATETEKQDEMLQQQNDNINSLAKSLKAQDKQLSEMEKLQKMGKEKDNLDYKEQQKVNDFIQRQKQQDEMMKEFSEKMKENLEQFKSEKKDEKKELLQDRLEKTKEELEKNKKLLDELQKLNDKISKEELFEKMQKFQQASKNQTKSLEQLVELTKRYYVEKKAEQIANKLDKLADKQDKLADKVEENSAEKQEDINKEFDKLQQELNELEQENKELKSPMDIPNSDEQEKSIEDDMKNAKEQLQKQQKEKAKPKQKSAAKKMKQMSQKMAEQMQSGDMEQMEEDVAMLRQILDNLLAYSFSQEEVMKQFKNLKRGAPSFNKNLKIQQDLKQQFKHVDDSLFAMSLRNPKIAEDVTKEIGNVQYNVDKALETLAEANVSKGNSHQQYAVSSANRLADMLSDVLNSMQMSLQMEGQGKGKPKPGQGQGAGMQLPDIIKKQESLADKMKKGMKKGEKPGEGQEGKEGEKQGQGQQGSKEGKGQKGGNSGQSQGNEKGGEQGQDGEGDAKAIMEIYKEQQQLREALEKELKKQGIGGNGQNALEQMKQIEKQLLNKGFNNETLQKVLNLKYELLKLEKAVQQQGQDKKRQSETNKKEFSNQANALPTRLQEYLNSIEILNRQSLPLRSNFNQKVQEYFINND</sequence>
<accession>A0ABP7U115</accession>
<protein>
    <submittedName>
        <fullName evidence="4">ATPase</fullName>
    </submittedName>
</protein>
<reference evidence="5" key="1">
    <citation type="journal article" date="2019" name="Int. J. Syst. Evol. Microbiol.">
        <title>The Global Catalogue of Microorganisms (GCM) 10K type strain sequencing project: providing services to taxonomists for standard genome sequencing and annotation.</title>
        <authorList>
            <consortium name="The Broad Institute Genomics Platform"/>
            <consortium name="The Broad Institute Genome Sequencing Center for Infectious Disease"/>
            <person name="Wu L."/>
            <person name="Ma J."/>
        </authorList>
    </citation>
    <scope>NUCLEOTIDE SEQUENCE [LARGE SCALE GENOMIC DNA]</scope>
    <source>
        <strain evidence="5">JCM 17064</strain>
    </source>
</reference>
<evidence type="ECO:0000256" key="3">
    <source>
        <dbReference type="SAM" id="Phobius"/>
    </source>
</evidence>
<evidence type="ECO:0000256" key="1">
    <source>
        <dbReference type="SAM" id="Coils"/>
    </source>
</evidence>
<feature type="coiled-coil region" evidence="1">
    <location>
        <begin position="497"/>
        <end position="524"/>
    </location>
</feature>
<feature type="region of interest" description="Disordered" evidence="2">
    <location>
        <begin position="656"/>
        <end position="747"/>
    </location>
</feature>
<keyword evidence="3" id="KW-0812">Transmembrane</keyword>